<organism evidence="1 2">
    <name type="scientific">Halosquirtibacter laminarini</name>
    <dbReference type="NCBI Taxonomy" id="3374600"/>
    <lineage>
        <taxon>Bacteria</taxon>
        <taxon>Pseudomonadati</taxon>
        <taxon>Bacteroidota</taxon>
        <taxon>Bacteroidia</taxon>
        <taxon>Marinilabiliales</taxon>
        <taxon>Prolixibacteraceae</taxon>
        <taxon>Halosquirtibacter</taxon>
    </lineage>
</organism>
<evidence type="ECO:0000313" key="1">
    <source>
        <dbReference type="EMBL" id="QZE14207.1"/>
    </source>
</evidence>
<dbReference type="EMBL" id="CP081303">
    <property type="protein sequence ID" value="QZE14207.1"/>
    <property type="molecule type" value="Genomic_DNA"/>
</dbReference>
<gene>
    <name evidence="1" type="primary">lpxD</name>
    <name evidence="1" type="ORF">K4L44_17100</name>
</gene>
<name>A0AC61NN02_9BACT</name>
<reference evidence="1" key="1">
    <citation type="submission" date="2021-08" db="EMBL/GenBank/DDBJ databases">
        <title>Novel anaerobic bacterium isolated from sea squirt in East Sea, Republic of Korea.</title>
        <authorList>
            <person name="Nguyen T.H."/>
            <person name="Li Z."/>
            <person name="Lee Y.-J."/>
            <person name="Ko J."/>
            <person name="Kim S.-G."/>
        </authorList>
    </citation>
    <scope>NUCLEOTIDE SEQUENCE</scope>
    <source>
        <strain evidence="1">KCTC 25031</strain>
    </source>
</reference>
<proteinExistence type="predicted"/>
<evidence type="ECO:0000313" key="2">
    <source>
        <dbReference type="Proteomes" id="UP000826212"/>
    </source>
</evidence>
<protein>
    <submittedName>
        <fullName evidence="1">UDP-3-O-(3-hydroxymyristoyl)glucosamine N-acyltransferase</fullName>
        <ecNumber evidence="1">2.3.1.191</ecNumber>
    </submittedName>
</protein>
<dbReference type="Proteomes" id="UP000826212">
    <property type="component" value="Chromosome"/>
</dbReference>
<dbReference type="EC" id="2.3.1.191" evidence="1"/>
<sequence>MKFTAQDIATIIDGTVDGDKNTIIKNVSKIDDSAPETLAFLANTNYTHHIYTTQASVVLVKNDFTPDKPLQCTLIRVKDPYTAIATLLNAYAEMQPQKVGIENPSYMAKSATIGDDIYLGAFAYIGENVTIGNNVKIYPNTYIGDNTVIGDNCIIYAGVKVYPQSHIGQNCIIHAGAVLGSDGFGFAPTKDGSYKKIAQIGNVKLEDNVEIGANTTIDCATMGSTVIKQGVKLDNLVQIAHNVVIGENTVIASQSGVAGSTKVGSNCIFAGQVGVAGHLKIGNHTTLAAQAGIMSDVDENQTLFGTPAMDVKQAFRIEAVKRKLPDLRRDLNSLSKKIKSLDLDL</sequence>
<keyword evidence="1" id="KW-0808">Transferase</keyword>
<accession>A0AC61NN02</accession>
<keyword evidence="1" id="KW-0012">Acyltransferase</keyword>
<keyword evidence="2" id="KW-1185">Reference proteome</keyword>